<dbReference type="PROSITE" id="PS00022">
    <property type="entry name" value="EGF_1"/>
    <property type="match status" value="4"/>
</dbReference>
<dbReference type="SMART" id="SM00181">
    <property type="entry name" value="EGF"/>
    <property type="match status" value="6"/>
</dbReference>
<dbReference type="CDD" id="cd00054">
    <property type="entry name" value="EGF_CA"/>
    <property type="match status" value="4"/>
</dbReference>
<dbReference type="SUPFAM" id="SSF57184">
    <property type="entry name" value="Growth factor receptor domain"/>
    <property type="match status" value="1"/>
</dbReference>
<feature type="domain" description="EGF-like" evidence="9">
    <location>
        <begin position="542"/>
        <end position="578"/>
    </location>
</feature>
<dbReference type="InterPro" id="IPR025615">
    <property type="entry name" value="TILa_dom"/>
</dbReference>
<dbReference type="InterPro" id="IPR050780">
    <property type="entry name" value="Mucin_vWF_Thrombospondin_sf"/>
</dbReference>
<dbReference type="PROSITE" id="PS51233">
    <property type="entry name" value="VWFD"/>
    <property type="match status" value="1"/>
</dbReference>
<dbReference type="SMART" id="SM00209">
    <property type="entry name" value="TSP1"/>
    <property type="match status" value="1"/>
</dbReference>
<feature type="domain" description="VWFC" evidence="10">
    <location>
        <begin position="702"/>
        <end position="780"/>
    </location>
</feature>
<dbReference type="Pfam" id="PF00008">
    <property type="entry name" value="EGF"/>
    <property type="match status" value="3"/>
</dbReference>
<feature type="disulfide bond" evidence="7">
    <location>
        <begin position="568"/>
        <end position="577"/>
    </location>
</feature>
<keyword evidence="4" id="KW-0106">Calcium</keyword>
<dbReference type="InterPro" id="IPR036383">
    <property type="entry name" value="TSP1_rpt_sf"/>
</dbReference>
<dbReference type="Gene3D" id="2.20.100.10">
    <property type="entry name" value="Thrombospondin type-1 (TSP1) repeat"/>
    <property type="match status" value="1"/>
</dbReference>
<dbReference type="Proteomes" id="UP000694865">
    <property type="component" value="Unplaced"/>
</dbReference>
<keyword evidence="2" id="KW-0732">Signal</keyword>
<dbReference type="SUPFAM" id="SSF57567">
    <property type="entry name" value="Serine protease inhibitors"/>
    <property type="match status" value="1"/>
</dbReference>
<dbReference type="Pfam" id="PF12714">
    <property type="entry name" value="TILa"/>
    <property type="match status" value="1"/>
</dbReference>
<proteinExistence type="predicted"/>
<dbReference type="InterPro" id="IPR045860">
    <property type="entry name" value="Snake_toxin-like_sf"/>
</dbReference>
<accession>A0ABM0MLM1</accession>
<dbReference type="InterPro" id="IPR000884">
    <property type="entry name" value="TSP1_rpt"/>
</dbReference>
<feature type="disulfide bond" evidence="7">
    <location>
        <begin position="55"/>
        <end position="64"/>
    </location>
</feature>
<organism evidence="12 13">
    <name type="scientific">Saccoglossus kowalevskii</name>
    <name type="common">Acorn worm</name>
    <dbReference type="NCBI Taxonomy" id="10224"/>
    <lineage>
        <taxon>Eukaryota</taxon>
        <taxon>Metazoa</taxon>
        <taxon>Hemichordata</taxon>
        <taxon>Enteropneusta</taxon>
        <taxon>Harrimaniidae</taxon>
        <taxon>Saccoglossus</taxon>
    </lineage>
</organism>
<dbReference type="SMART" id="SM00179">
    <property type="entry name" value="EGF_CA"/>
    <property type="match status" value="4"/>
</dbReference>
<dbReference type="RefSeq" id="XP_006820912.1">
    <property type="nucleotide sequence ID" value="XM_006820849.1"/>
</dbReference>
<keyword evidence="3" id="KW-0677">Repeat</keyword>
<feature type="domain" description="EGF-like" evidence="9">
    <location>
        <begin position="29"/>
        <end position="65"/>
    </location>
</feature>
<feature type="transmembrane region" description="Helical" evidence="8">
    <location>
        <begin position="1018"/>
        <end position="1040"/>
    </location>
</feature>
<dbReference type="SUPFAM" id="SSF57196">
    <property type="entry name" value="EGF/Laminin"/>
    <property type="match status" value="1"/>
</dbReference>
<dbReference type="InterPro" id="IPR000742">
    <property type="entry name" value="EGF"/>
</dbReference>
<dbReference type="PROSITE" id="PS00010">
    <property type="entry name" value="ASX_HYDROXYL"/>
    <property type="match status" value="4"/>
</dbReference>
<dbReference type="Pfam" id="PF01826">
    <property type="entry name" value="TIL"/>
    <property type="match status" value="1"/>
</dbReference>
<dbReference type="SUPFAM" id="SSF82895">
    <property type="entry name" value="TSP-1 type 1 repeat"/>
    <property type="match status" value="1"/>
</dbReference>
<dbReference type="SMART" id="SM00216">
    <property type="entry name" value="VWD"/>
    <property type="match status" value="1"/>
</dbReference>
<dbReference type="Pfam" id="PF00094">
    <property type="entry name" value="VWD"/>
    <property type="match status" value="1"/>
</dbReference>
<dbReference type="Gene3D" id="2.10.25.10">
    <property type="entry name" value="Laminin"/>
    <property type="match status" value="6"/>
</dbReference>
<keyword evidence="5 7" id="KW-1015">Disulfide bond</keyword>
<dbReference type="InterPro" id="IPR018097">
    <property type="entry name" value="EGF_Ca-bd_CS"/>
</dbReference>
<evidence type="ECO:0000313" key="12">
    <source>
        <dbReference type="Proteomes" id="UP000694865"/>
    </source>
</evidence>
<dbReference type="CDD" id="cd19941">
    <property type="entry name" value="TIL"/>
    <property type="match status" value="1"/>
</dbReference>
<sequence>MLVMIDTAKVIHNAMMVFGNPSGETFCAELEECCSDPCQNGGTCIDGIGRYDCLCPQGFYGHNCEQEYSVCYVWGDPHYITYDGVKYDFQGDCIYILSESATYEMTSFRVLANNEAFQAGDETLSVTQELIVIVYGEEVRLMRGKQVTVNGEQVTLPYNVSPQIAVRDTGSYVSVFVDFGLIVRWDGYHHGDVKAPGTYKGILRGLCGNYNDDPEDDFTDIEGRLMPIEIEHAHRAAMFGNTWVANEKECDSHAGGCNPCAKDVDIATEAHELCSVFTDTNGPFAVCHDAIDPEDFFSACMFDLCAKLPDKSGLCMNAEVYAQVCLDIRIPVDWRRDDLCPALCKDGTVYTHATSPCPDTCIDQSPHYQCPDRRLVDGCVCQEGFLLNLGECVPDNQCPCEHGGKYLQFEETVTLDECDEDCTCRKDGVVDCVAIRCDPNAYCGEKNGEHGCHCNDGYQGNGKRCIGHHCNSQPCQNGGTCQDHIDHYTCTCENGFTGSNCETEQNECHSSPCQNGGACIDRVGYYECVCANGYYGDNCETDLNECASNPCQHAATCKDNIGGYECFCADGYSGVHCEEVDEVATTTKTTTREPNAIVTTSAHQPSTGASGTEVCYTCKNEKNNEDCIGANNIETCNMNTPRCETELWNKQGEILISKGCKQEQACINGELNNPGECSDGAVSNKCNYCCEGNLCNLGVPEGHCLRDGVVYPNGHNWTNDETTCEACTCRNSVIDCTTDTAQTNFNGHQICESEFDCPSDSNCLPVDVNCVGDSCSSICSDSIQDRSADNRPCADHRDGSSDGCVVVDIDVDGRSTQSQKYVYPRNQLNVIGQYKLQVERDWPVQTSGAVIASQICDEFGEYVRDNVAGISSCSDVDCWEDSSRRRRETHSIFRVVIDVGRQIERSSEATLDVVHNIESTFQQDKAAGTLPGELSAIQQVTVIVNGGWGVWYESTECSESCGGGVLVIKRDCSNPSPANGGLDCVGEDSQQIPCNEHACSDALTGDQDKSEDSGSIEWLLPTMITVAAVSVLGIITMITIRHHRRNKKAREIERIQALSAEARRGSNRYLGRQVMAETACKAESGTVYLEDEDAEFASRPISFSNPSFQSNID</sequence>
<dbReference type="InterPro" id="IPR014853">
    <property type="entry name" value="VWF/SSPO/ZAN-like_Cys-rich_dom"/>
</dbReference>
<dbReference type="CDD" id="cd23539">
    <property type="entry name" value="TFP_LU_ECD_CinHb4_like"/>
    <property type="match status" value="1"/>
</dbReference>
<dbReference type="InterPro" id="IPR001007">
    <property type="entry name" value="VWF_dom"/>
</dbReference>
<keyword evidence="12" id="KW-1185">Reference proteome</keyword>
<protein>
    <submittedName>
        <fullName evidence="13">SCO-spondin-like</fullName>
    </submittedName>
</protein>
<keyword evidence="8" id="KW-1133">Transmembrane helix</keyword>
<dbReference type="GeneID" id="102806217"/>
<keyword evidence="1 7" id="KW-0245">EGF-like domain</keyword>
<dbReference type="InterPro" id="IPR001846">
    <property type="entry name" value="VWF_type-D"/>
</dbReference>
<dbReference type="InterPro" id="IPR001881">
    <property type="entry name" value="EGF-like_Ca-bd_dom"/>
</dbReference>
<dbReference type="PROSITE" id="PS01187">
    <property type="entry name" value="EGF_CA"/>
    <property type="match status" value="2"/>
</dbReference>
<evidence type="ECO:0000256" key="5">
    <source>
        <dbReference type="ARBA" id="ARBA00023157"/>
    </source>
</evidence>
<dbReference type="InterPro" id="IPR009030">
    <property type="entry name" value="Growth_fac_rcpt_cys_sf"/>
</dbReference>
<evidence type="ECO:0000256" key="6">
    <source>
        <dbReference type="ARBA" id="ARBA00023180"/>
    </source>
</evidence>
<comment type="caution">
    <text evidence="7">Lacks conserved residue(s) required for the propagation of feature annotation.</text>
</comment>
<reference evidence="13" key="1">
    <citation type="submission" date="2025-08" db="UniProtKB">
        <authorList>
            <consortium name="RefSeq"/>
        </authorList>
    </citation>
    <scope>IDENTIFICATION</scope>
    <source>
        <tissue evidence="13">Testes</tissue>
    </source>
</reference>
<dbReference type="Pfam" id="PF08742">
    <property type="entry name" value="C8"/>
    <property type="match status" value="1"/>
</dbReference>
<dbReference type="PROSITE" id="PS50026">
    <property type="entry name" value="EGF_3"/>
    <property type="match status" value="4"/>
</dbReference>
<evidence type="ECO:0000259" key="11">
    <source>
        <dbReference type="PROSITE" id="PS51233"/>
    </source>
</evidence>
<evidence type="ECO:0000313" key="13">
    <source>
        <dbReference type="RefSeq" id="XP_006820912.1"/>
    </source>
</evidence>
<dbReference type="PROSITE" id="PS50092">
    <property type="entry name" value="TSP1"/>
    <property type="match status" value="1"/>
</dbReference>
<dbReference type="PROSITE" id="PS01186">
    <property type="entry name" value="EGF_2"/>
    <property type="match status" value="4"/>
</dbReference>
<dbReference type="SUPFAM" id="SSF57302">
    <property type="entry name" value="Snake toxin-like"/>
    <property type="match status" value="1"/>
</dbReference>
<name>A0ABM0MLM1_SACKO</name>
<evidence type="ECO:0000256" key="4">
    <source>
        <dbReference type="ARBA" id="ARBA00022837"/>
    </source>
</evidence>
<keyword evidence="8" id="KW-0812">Transmembrane</keyword>
<dbReference type="PRINTS" id="PR00010">
    <property type="entry name" value="EGFBLOOD"/>
</dbReference>
<gene>
    <name evidence="13" type="primary">LOC102806217</name>
</gene>
<dbReference type="InterPro" id="IPR000152">
    <property type="entry name" value="EGF-type_Asp/Asn_hydroxyl_site"/>
</dbReference>
<dbReference type="PANTHER" id="PTHR11339:SF373">
    <property type="entry name" value="VWFD DOMAIN-CONTAINING PROTEIN"/>
    <property type="match status" value="1"/>
</dbReference>
<feature type="domain" description="EGF-like" evidence="9">
    <location>
        <begin position="466"/>
        <end position="502"/>
    </location>
</feature>
<dbReference type="InterPro" id="IPR013032">
    <property type="entry name" value="EGF-like_CS"/>
</dbReference>
<evidence type="ECO:0000259" key="10">
    <source>
        <dbReference type="PROSITE" id="PS50184"/>
    </source>
</evidence>
<evidence type="ECO:0000256" key="8">
    <source>
        <dbReference type="SAM" id="Phobius"/>
    </source>
</evidence>
<feature type="domain" description="VWFD" evidence="11">
    <location>
        <begin position="69"/>
        <end position="251"/>
    </location>
</feature>
<evidence type="ECO:0000256" key="7">
    <source>
        <dbReference type="PROSITE-ProRule" id="PRU00076"/>
    </source>
</evidence>
<dbReference type="PROSITE" id="PS50184">
    <property type="entry name" value="VWFC_2"/>
    <property type="match status" value="1"/>
</dbReference>
<evidence type="ECO:0000256" key="1">
    <source>
        <dbReference type="ARBA" id="ARBA00022536"/>
    </source>
</evidence>
<keyword evidence="8" id="KW-0472">Membrane</keyword>
<feature type="domain" description="EGF-like" evidence="9">
    <location>
        <begin position="504"/>
        <end position="540"/>
    </location>
</feature>
<dbReference type="SMART" id="SM00832">
    <property type="entry name" value="C8"/>
    <property type="match status" value="1"/>
</dbReference>
<feature type="disulfide bond" evidence="7">
    <location>
        <begin position="530"/>
        <end position="539"/>
    </location>
</feature>
<evidence type="ECO:0000256" key="2">
    <source>
        <dbReference type="ARBA" id="ARBA00022729"/>
    </source>
</evidence>
<dbReference type="InterPro" id="IPR036084">
    <property type="entry name" value="Ser_inhib-like_sf"/>
</dbReference>
<evidence type="ECO:0000259" key="9">
    <source>
        <dbReference type="PROSITE" id="PS50026"/>
    </source>
</evidence>
<dbReference type="Pfam" id="PF12661">
    <property type="entry name" value="hEGF"/>
    <property type="match status" value="1"/>
</dbReference>
<dbReference type="InterPro" id="IPR002919">
    <property type="entry name" value="TIL_dom"/>
</dbReference>
<dbReference type="PANTHER" id="PTHR11339">
    <property type="entry name" value="EXTRACELLULAR MATRIX GLYCOPROTEIN RELATED"/>
    <property type="match status" value="1"/>
</dbReference>
<dbReference type="Pfam" id="PF00090">
    <property type="entry name" value="TSP_1"/>
    <property type="match status" value="1"/>
</dbReference>
<feature type="disulfide bond" evidence="7">
    <location>
        <begin position="492"/>
        <end position="501"/>
    </location>
</feature>
<evidence type="ECO:0000256" key="3">
    <source>
        <dbReference type="ARBA" id="ARBA00022737"/>
    </source>
</evidence>
<keyword evidence="6" id="KW-0325">Glycoprotein</keyword>